<dbReference type="AlphaFoldDB" id="A0A811U354"/>
<protein>
    <submittedName>
        <fullName evidence="1">(Mediterranean fruit fly) hypothetical protein</fullName>
    </submittedName>
</protein>
<dbReference type="Proteomes" id="UP000606786">
    <property type="component" value="Unassembled WGS sequence"/>
</dbReference>
<name>A0A811U354_CERCA</name>
<evidence type="ECO:0000313" key="1">
    <source>
        <dbReference type="EMBL" id="CAD6992676.1"/>
    </source>
</evidence>
<proteinExistence type="predicted"/>
<comment type="caution">
    <text evidence="1">The sequence shown here is derived from an EMBL/GenBank/DDBJ whole genome shotgun (WGS) entry which is preliminary data.</text>
</comment>
<accession>A0A811U354</accession>
<organism evidence="1 2">
    <name type="scientific">Ceratitis capitata</name>
    <name type="common">Mediterranean fruit fly</name>
    <name type="synonym">Tephritis capitata</name>
    <dbReference type="NCBI Taxonomy" id="7213"/>
    <lineage>
        <taxon>Eukaryota</taxon>
        <taxon>Metazoa</taxon>
        <taxon>Ecdysozoa</taxon>
        <taxon>Arthropoda</taxon>
        <taxon>Hexapoda</taxon>
        <taxon>Insecta</taxon>
        <taxon>Pterygota</taxon>
        <taxon>Neoptera</taxon>
        <taxon>Endopterygota</taxon>
        <taxon>Diptera</taxon>
        <taxon>Brachycera</taxon>
        <taxon>Muscomorpha</taxon>
        <taxon>Tephritoidea</taxon>
        <taxon>Tephritidae</taxon>
        <taxon>Ceratitis</taxon>
        <taxon>Ceratitis</taxon>
    </lineage>
</organism>
<gene>
    <name evidence="1" type="ORF">CCAP1982_LOCUS1521</name>
</gene>
<keyword evidence="2" id="KW-1185">Reference proteome</keyword>
<sequence>MVKSQQFSLPLRPFEEGWLPLALMLALCCPHKRYTFRSCWRLTLWVIVEECTPNRHIYNNPHTKAIKETKYYTKEKLIQTISF</sequence>
<reference evidence="1" key="1">
    <citation type="submission" date="2020-11" db="EMBL/GenBank/DDBJ databases">
        <authorList>
            <person name="Whitehead M."/>
        </authorList>
    </citation>
    <scope>NUCLEOTIDE SEQUENCE</scope>
    <source>
        <strain evidence="1">EGII</strain>
    </source>
</reference>
<dbReference type="EMBL" id="CAJHJT010000001">
    <property type="protein sequence ID" value="CAD6992676.1"/>
    <property type="molecule type" value="Genomic_DNA"/>
</dbReference>
<evidence type="ECO:0000313" key="2">
    <source>
        <dbReference type="Proteomes" id="UP000606786"/>
    </source>
</evidence>